<evidence type="ECO:0000259" key="4">
    <source>
        <dbReference type="SMART" id="SM00382"/>
    </source>
</evidence>
<dbReference type="SUPFAM" id="SSF52540">
    <property type="entry name" value="P-loop containing nucleoside triphosphate hydrolases"/>
    <property type="match status" value="2"/>
</dbReference>
<feature type="domain" description="AAA+ ATPase" evidence="4">
    <location>
        <begin position="8"/>
        <end position="228"/>
    </location>
</feature>
<dbReference type="NCBIfam" id="TIGR04291">
    <property type="entry name" value="arsen_driv_ArsA"/>
    <property type="match status" value="1"/>
</dbReference>
<dbReference type="PIRSF" id="PIRSF001327">
    <property type="entry name" value="Arsenical_pump-driving_ATPase"/>
    <property type="match status" value="1"/>
</dbReference>
<dbReference type="Proteomes" id="UP000006365">
    <property type="component" value="Chromosome"/>
</dbReference>
<dbReference type="InterPro" id="IPR027417">
    <property type="entry name" value="P-loop_NTPase"/>
</dbReference>
<dbReference type="InterPro" id="IPR003593">
    <property type="entry name" value="AAA+_ATPase"/>
</dbReference>
<comment type="catalytic activity">
    <reaction evidence="2">
        <text>arsenite(in) + ATP + H2O = arsenite(out) + ADP + phosphate + H(+)</text>
        <dbReference type="Rhea" id="RHEA:11348"/>
        <dbReference type="ChEBI" id="CHEBI:15377"/>
        <dbReference type="ChEBI" id="CHEBI:15378"/>
        <dbReference type="ChEBI" id="CHEBI:29242"/>
        <dbReference type="ChEBI" id="CHEBI:30616"/>
        <dbReference type="ChEBI" id="CHEBI:43474"/>
        <dbReference type="ChEBI" id="CHEBI:456216"/>
        <dbReference type="EC" id="7.3.2.7"/>
    </reaction>
</comment>
<dbReference type="AlphaFoldDB" id="A0A7U4DNW5"/>
<evidence type="ECO:0000256" key="1">
    <source>
        <dbReference type="ARBA" id="ARBA00011040"/>
    </source>
</evidence>
<dbReference type="InterPro" id="IPR025723">
    <property type="entry name" value="ArsA/GET3_ATPase-like"/>
</dbReference>
<dbReference type="SMART" id="SM00382">
    <property type="entry name" value="AAA"/>
    <property type="match status" value="2"/>
</dbReference>
<dbReference type="GO" id="GO:0015446">
    <property type="term" value="F:ATPase-coupled arsenite transmembrane transporter activity"/>
    <property type="evidence" value="ECO:0007669"/>
    <property type="project" value="UniProtKB-EC"/>
</dbReference>
<organism evidence="5 6">
    <name type="scientific">Desulfobulbus propionicus (strain ATCC 33891 / DSM 2032 / VKM B-1956 / 1pr3)</name>
    <dbReference type="NCBI Taxonomy" id="577650"/>
    <lineage>
        <taxon>Bacteria</taxon>
        <taxon>Pseudomonadati</taxon>
        <taxon>Thermodesulfobacteriota</taxon>
        <taxon>Desulfobulbia</taxon>
        <taxon>Desulfobulbales</taxon>
        <taxon>Desulfobulbaceae</taxon>
        <taxon>Desulfobulbus</taxon>
    </lineage>
</organism>
<accession>A0A7U4DNW5</accession>
<name>A0A7U4DNW5_DESPD</name>
<evidence type="ECO:0000313" key="5">
    <source>
        <dbReference type="EMBL" id="ADW17439.1"/>
    </source>
</evidence>
<dbReference type="KEGG" id="dpr:Despr_1275"/>
<protein>
    <recommendedName>
        <fullName evidence="3">arsenite-transporting ATPase</fullName>
        <ecNumber evidence="3">7.3.2.7</ecNumber>
    </recommendedName>
</protein>
<evidence type="ECO:0000313" key="6">
    <source>
        <dbReference type="Proteomes" id="UP000006365"/>
    </source>
</evidence>
<gene>
    <name evidence="5" type="ordered locus">Despr_1275</name>
</gene>
<dbReference type="PANTHER" id="PTHR10803:SF3">
    <property type="entry name" value="ATPASE GET3"/>
    <property type="match status" value="1"/>
</dbReference>
<dbReference type="CDD" id="cd02035">
    <property type="entry name" value="ArsA"/>
    <property type="match status" value="2"/>
</dbReference>
<keyword evidence="5" id="KW-0547">Nucleotide-binding</keyword>
<dbReference type="InterPro" id="IPR027541">
    <property type="entry name" value="Ars_ATPase"/>
</dbReference>
<dbReference type="NCBIfam" id="TIGR00345">
    <property type="entry name" value="GET3_arsA_TRC40"/>
    <property type="match status" value="1"/>
</dbReference>
<comment type="similarity">
    <text evidence="1">Belongs to the arsA ATPase family.</text>
</comment>
<dbReference type="EMBL" id="CP002364">
    <property type="protein sequence ID" value="ADW17439.1"/>
    <property type="molecule type" value="Genomic_DNA"/>
</dbReference>
<keyword evidence="5" id="KW-0378">Hydrolase</keyword>
<keyword evidence="6" id="KW-1185">Reference proteome</keyword>
<sequence>MKNFLEQPSRYLFFTGKGGVGKTALACASAIRLAEMGKRILLVSTDPASNLDEMLGIQLSLRATAVPGVDRLSALNIDPELAATHYRERVIAPYRAIWTESQIAELQEQLAGACTVEIAAFDEFAELLAGSENEVPYDHVLFDTAPTGHTLRLLQLPSAWTSFLQSTTRGASCLGPHSGLKMEEARFSAAFSALSDPERTIIVLVTRPDRAALREIARSSAELTELGLLNQQLVINAVFAAADPTDRTAAALERRGRVALIEMPDRLQSLIQMRIPLRPFNMVGLPALRALLDDTKAAELTHSSVSSVQQTDYPRLSGLIDEIAQSGKGLVMVMGKGGVGKTTIAAAIAVELASRGAKVHLSTTDPAAHLATTLEGSVENLSVSRIDPVLETKAYVDQVMSTRGARLNKDERALLAEDLRSPCYEEIAVFTAFSRLIMQARSTFVILDTAPTGHTLLLLDTTGAYHRQVVGSEDTANESVGIVTPLMKLRDPKHTKILLVTLAETTPVSEAARLQADLNRAGVEPYAWVINSSLTASGTRDPCLAQRVTAEIMQIDAVRTHHARRFAIVPWMPEEPVGPVRLLSLARDGVNSSVPSLRES</sequence>
<proteinExistence type="inferred from homology"/>
<feature type="domain" description="AAA+ ATPase" evidence="4">
    <location>
        <begin position="327"/>
        <end position="522"/>
    </location>
</feature>
<dbReference type="RefSeq" id="WP_015723981.1">
    <property type="nucleotide sequence ID" value="NC_014972.1"/>
</dbReference>
<evidence type="ECO:0000256" key="2">
    <source>
        <dbReference type="ARBA" id="ARBA00052296"/>
    </source>
</evidence>
<dbReference type="PANTHER" id="PTHR10803">
    <property type="entry name" value="ARSENICAL PUMP-DRIVING ATPASE ARSENITE-TRANSLOCATING ATPASE"/>
    <property type="match status" value="1"/>
</dbReference>
<keyword evidence="5" id="KW-0067">ATP-binding</keyword>
<dbReference type="GO" id="GO:0016887">
    <property type="term" value="F:ATP hydrolysis activity"/>
    <property type="evidence" value="ECO:0007669"/>
    <property type="project" value="InterPro"/>
</dbReference>
<dbReference type="Pfam" id="PF02374">
    <property type="entry name" value="ArsA_ATPase"/>
    <property type="match status" value="3"/>
</dbReference>
<dbReference type="Gene3D" id="3.40.50.300">
    <property type="entry name" value="P-loop containing nucleotide triphosphate hydrolases"/>
    <property type="match status" value="2"/>
</dbReference>
<reference evidence="5 6" key="1">
    <citation type="journal article" date="2011" name="Stand. Genomic Sci.">
        <title>Complete genome sequence of Desulfobulbus propionicus type strain (1pr3).</title>
        <authorList>
            <person name="Pagani I."/>
            <person name="Lapidus A."/>
            <person name="Nolan M."/>
            <person name="Lucas S."/>
            <person name="Hammon N."/>
            <person name="Deshpande S."/>
            <person name="Cheng J.F."/>
            <person name="Chertkov O."/>
            <person name="Davenport K."/>
            <person name="Tapia R."/>
            <person name="Han C."/>
            <person name="Goodwin L."/>
            <person name="Pitluck S."/>
            <person name="Liolios K."/>
            <person name="Mavromatis K."/>
            <person name="Ivanova N."/>
            <person name="Mikhailova N."/>
            <person name="Pati A."/>
            <person name="Chen A."/>
            <person name="Palaniappan K."/>
            <person name="Land M."/>
            <person name="Hauser L."/>
            <person name="Chang Y.J."/>
            <person name="Jeffries C.D."/>
            <person name="Detter J.C."/>
            <person name="Brambilla E."/>
            <person name="Kannan K.P."/>
            <person name="Djao O.D."/>
            <person name="Rohde M."/>
            <person name="Pukall R."/>
            <person name="Spring S."/>
            <person name="Goker M."/>
            <person name="Sikorski J."/>
            <person name="Woyke T."/>
            <person name="Bristow J."/>
            <person name="Eisen J.A."/>
            <person name="Markowitz V."/>
            <person name="Hugenholtz P."/>
            <person name="Kyrpides N.C."/>
            <person name="Klenk H.P."/>
        </authorList>
    </citation>
    <scope>NUCLEOTIDE SEQUENCE [LARGE SCALE GENOMIC DNA]</scope>
    <source>
        <strain evidence="6">ATCC 33891 / DSM 2032 / 1pr3</strain>
    </source>
</reference>
<dbReference type="EC" id="7.3.2.7" evidence="3"/>
<dbReference type="GO" id="GO:0005524">
    <property type="term" value="F:ATP binding"/>
    <property type="evidence" value="ECO:0007669"/>
    <property type="project" value="UniProtKB-KW"/>
</dbReference>
<dbReference type="InterPro" id="IPR016300">
    <property type="entry name" value="ATPase_ArsA/GET3"/>
</dbReference>
<evidence type="ECO:0000256" key="3">
    <source>
        <dbReference type="ARBA" id="ARBA00066752"/>
    </source>
</evidence>